<name>A0AAD7KBS3_9AGAR</name>
<keyword evidence="2" id="KW-1185">Reference proteome</keyword>
<comment type="caution">
    <text evidence="1">The sequence shown here is derived from an EMBL/GenBank/DDBJ whole genome shotgun (WGS) entry which is preliminary data.</text>
</comment>
<evidence type="ECO:0000313" key="1">
    <source>
        <dbReference type="EMBL" id="KAJ7782562.1"/>
    </source>
</evidence>
<sequence length="524" mass="59977">MHQILENLASEHEILPTKLWNAGREMSRRFLSAERWILPFFPAHNPSPISRLSRDVLREIFLWSLCADGFRSLNHPGQLALEPLTLSHVSSHWRDIAISTPSLWSTIWVDRPQEAHIPMVELWLERSRQCPLILYLRQTSPPLPGQQQFAPFPDPREYELTDEILLLLGEHLHRWKRITFLFYKGTQRALLNLPEIATAAPLLDHVQLSVKTWDVGDSLMIERIMYSYASVKSIVGHPFMTQECLCWARLTILDAKQLASSINSYLGVLTHCPSLRRAEIRCAQDRLDAPFIPPSRRGRLRLQHLSSLTVYADRVDLRSLLDGLILPKLEGLVLRYSYAPRRSGDPQAVWRLLTCSACVLQRFSLKDVAATIDNDYHISYLQSPQMASLVELYMQVNLTDKVTKFLTLGNAEDGLPRMLPNLQVISLKDIRGDHLDELELYRMVVSRFAGPGPDRNGRYSGALIHAFFSLRVKGHSASPVLPWLVERCRDRLDLRIYLDDCEDRNVKVGWYTSPPIPGGYLAEG</sequence>
<protein>
    <recommendedName>
        <fullName evidence="3">F-box domain-containing protein</fullName>
    </recommendedName>
</protein>
<dbReference type="AlphaFoldDB" id="A0AAD7KBS3"/>
<evidence type="ECO:0008006" key="3">
    <source>
        <dbReference type="Google" id="ProtNLM"/>
    </source>
</evidence>
<reference evidence="1" key="1">
    <citation type="submission" date="2023-03" db="EMBL/GenBank/DDBJ databases">
        <title>Massive genome expansion in bonnet fungi (Mycena s.s.) driven by repeated elements and novel gene families across ecological guilds.</title>
        <authorList>
            <consortium name="Lawrence Berkeley National Laboratory"/>
            <person name="Harder C.B."/>
            <person name="Miyauchi S."/>
            <person name="Viragh M."/>
            <person name="Kuo A."/>
            <person name="Thoen E."/>
            <person name="Andreopoulos B."/>
            <person name="Lu D."/>
            <person name="Skrede I."/>
            <person name="Drula E."/>
            <person name="Henrissat B."/>
            <person name="Morin E."/>
            <person name="Kohler A."/>
            <person name="Barry K."/>
            <person name="LaButti K."/>
            <person name="Morin E."/>
            <person name="Salamov A."/>
            <person name="Lipzen A."/>
            <person name="Mereny Z."/>
            <person name="Hegedus B."/>
            <person name="Baldrian P."/>
            <person name="Stursova M."/>
            <person name="Weitz H."/>
            <person name="Taylor A."/>
            <person name="Grigoriev I.V."/>
            <person name="Nagy L.G."/>
            <person name="Martin F."/>
            <person name="Kauserud H."/>
        </authorList>
    </citation>
    <scope>NUCLEOTIDE SEQUENCE</scope>
    <source>
        <strain evidence="1">CBHHK188m</strain>
    </source>
</reference>
<proteinExistence type="predicted"/>
<accession>A0AAD7KBS3</accession>
<evidence type="ECO:0000313" key="2">
    <source>
        <dbReference type="Proteomes" id="UP001215280"/>
    </source>
</evidence>
<gene>
    <name evidence="1" type="ORF">DFH07DRAFT_326134</name>
</gene>
<dbReference type="EMBL" id="JARJLG010000003">
    <property type="protein sequence ID" value="KAJ7782562.1"/>
    <property type="molecule type" value="Genomic_DNA"/>
</dbReference>
<dbReference type="Proteomes" id="UP001215280">
    <property type="component" value="Unassembled WGS sequence"/>
</dbReference>
<organism evidence="1 2">
    <name type="scientific">Mycena maculata</name>
    <dbReference type="NCBI Taxonomy" id="230809"/>
    <lineage>
        <taxon>Eukaryota</taxon>
        <taxon>Fungi</taxon>
        <taxon>Dikarya</taxon>
        <taxon>Basidiomycota</taxon>
        <taxon>Agaricomycotina</taxon>
        <taxon>Agaricomycetes</taxon>
        <taxon>Agaricomycetidae</taxon>
        <taxon>Agaricales</taxon>
        <taxon>Marasmiineae</taxon>
        <taxon>Mycenaceae</taxon>
        <taxon>Mycena</taxon>
    </lineage>
</organism>